<comment type="caution">
    <text evidence="2">The sequence shown here is derived from an EMBL/GenBank/DDBJ whole genome shotgun (WGS) entry which is preliminary data.</text>
</comment>
<evidence type="ECO:0000313" key="2">
    <source>
        <dbReference type="EMBL" id="KAL3313747.1"/>
    </source>
</evidence>
<name>A0ABD2Q3F9_9PLAT</name>
<gene>
    <name evidence="2" type="ORF">Ciccas_007645</name>
</gene>
<reference evidence="2 3" key="1">
    <citation type="submission" date="2024-11" db="EMBL/GenBank/DDBJ databases">
        <title>Adaptive evolution of stress response genes in parasites aligns with host niche diversity.</title>
        <authorList>
            <person name="Hahn C."/>
            <person name="Resl P."/>
        </authorList>
    </citation>
    <scope>NUCLEOTIDE SEQUENCE [LARGE SCALE GENOMIC DNA]</scope>
    <source>
        <strain evidence="2">EGGRZ-B1_66</strain>
        <tissue evidence="2">Body</tissue>
    </source>
</reference>
<proteinExistence type="predicted"/>
<feature type="compositionally biased region" description="Polar residues" evidence="1">
    <location>
        <begin position="171"/>
        <end position="183"/>
    </location>
</feature>
<organism evidence="2 3">
    <name type="scientific">Cichlidogyrus casuarinus</name>
    <dbReference type="NCBI Taxonomy" id="1844966"/>
    <lineage>
        <taxon>Eukaryota</taxon>
        <taxon>Metazoa</taxon>
        <taxon>Spiralia</taxon>
        <taxon>Lophotrochozoa</taxon>
        <taxon>Platyhelminthes</taxon>
        <taxon>Monogenea</taxon>
        <taxon>Monopisthocotylea</taxon>
        <taxon>Dactylogyridea</taxon>
        <taxon>Ancyrocephalidae</taxon>
        <taxon>Cichlidogyrus</taxon>
    </lineage>
</organism>
<dbReference type="EMBL" id="JBJKFK010001204">
    <property type="protein sequence ID" value="KAL3313747.1"/>
    <property type="molecule type" value="Genomic_DNA"/>
</dbReference>
<feature type="region of interest" description="Disordered" evidence="1">
    <location>
        <begin position="147"/>
        <end position="183"/>
    </location>
</feature>
<accession>A0ABD2Q3F9</accession>
<dbReference type="AlphaFoldDB" id="A0ABD2Q3F9"/>
<evidence type="ECO:0000313" key="3">
    <source>
        <dbReference type="Proteomes" id="UP001626550"/>
    </source>
</evidence>
<feature type="compositionally biased region" description="Low complexity" evidence="1">
    <location>
        <begin position="159"/>
        <end position="170"/>
    </location>
</feature>
<protein>
    <submittedName>
        <fullName evidence="2">Uncharacterized protein</fullName>
    </submittedName>
</protein>
<evidence type="ECO:0000256" key="1">
    <source>
        <dbReference type="SAM" id="MobiDB-lite"/>
    </source>
</evidence>
<dbReference type="Proteomes" id="UP001626550">
    <property type="component" value="Unassembled WGS sequence"/>
</dbReference>
<keyword evidence="3" id="KW-1185">Reference proteome</keyword>
<sequence>MVDTFRSLMSQQDSSQFACHGIPQFQTAPPFMYAPPPQREADRGMMYGEMCAPDPYRGGGMFPRRQPPSMMFEESSSLLPIGAERITRQRQTGYGAASMKPPPPPQGWGYSPPGKPQLFPGKPMPRYIPPQQSAIYGPDYATRQASWQFPAAPPPPPQWSSAPFPSPAQQLMRNTQHFPTHLE</sequence>